<dbReference type="Gene3D" id="1.50.40.10">
    <property type="entry name" value="Mitochondrial carrier domain"/>
    <property type="match status" value="2"/>
</dbReference>
<dbReference type="InterPro" id="IPR023395">
    <property type="entry name" value="MCP_dom_sf"/>
</dbReference>
<gene>
    <name evidence="11" type="ORF">KUCA_T00003462001</name>
</gene>
<dbReference type="GO" id="GO:0031966">
    <property type="term" value="C:mitochondrial membrane"/>
    <property type="evidence" value="ECO:0007669"/>
    <property type="project" value="UniProtKB-SubCell"/>
</dbReference>
<evidence type="ECO:0000256" key="2">
    <source>
        <dbReference type="ARBA" id="ARBA00006375"/>
    </source>
</evidence>
<dbReference type="HOGENOM" id="CLU_015166_4_0_1"/>
<evidence type="ECO:0000256" key="4">
    <source>
        <dbReference type="ARBA" id="ARBA00022692"/>
    </source>
</evidence>
<name>W6MLT6_9ASCO</name>
<dbReference type="InterPro" id="IPR050567">
    <property type="entry name" value="Mitochondrial_Carrier"/>
</dbReference>
<reference evidence="11" key="1">
    <citation type="submission" date="2013-12" db="EMBL/GenBank/DDBJ databases">
        <authorList>
            <person name="Genoscope - CEA"/>
        </authorList>
    </citation>
    <scope>NUCLEOTIDE SEQUENCE</scope>
    <source>
        <strain evidence="11">CBS 1993</strain>
    </source>
</reference>
<keyword evidence="12" id="KW-1185">Reference proteome</keyword>
<keyword evidence="3 10" id="KW-0813">Transport</keyword>
<dbReference type="AlphaFoldDB" id="W6MLT6"/>
<dbReference type="GeneID" id="34520866"/>
<keyword evidence="5" id="KW-0677">Repeat</keyword>
<evidence type="ECO:0000256" key="1">
    <source>
        <dbReference type="ARBA" id="ARBA00004225"/>
    </source>
</evidence>
<comment type="subcellular location">
    <subcellularLocation>
        <location evidence="1">Mitochondrion membrane</location>
        <topology evidence="1">Multi-pass membrane protein</topology>
    </subcellularLocation>
</comment>
<dbReference type="OrthoDB" id="2382881at2759"/>
<comment type="similarity">
    <text evidence="2 10">Belongs to the mitochondrial carrier (TC 2.A.29) family.</text>
</comment>
<evidence type="ECO:0000256" key="6">
    <source>
        <dbReference type="ARBA" id="ARBA00022989"/>
    </source>
</evidence>
<dbReference type="PANTHER" id="PTHR45624">
    <property type="entry name" value="MITOCHONDRIAL BASIC AMINO ACIDS TRANSPORTER-RELATED"/>
    <property type="match status" value="1"/>
</dbReference>
<evidence type="ECO:0008006" key="13">
    <source>
        <dbReference type="Google" id="ProtNLM"/>
    </source>
</evidence>
<dbReference type="Proteomes" id="UP000019384">
    <property type="component" value="Unassembled WGS sequence"/>
</dbReference>
<accession>W6MLT6</accession>
<protein>
    <recommendedName>
        <fullName evidence="13">Mitochondrial carrier protein</fullName>
    </recommendedName>
</protein>
<evidence type="ECO:0000313" key="12">
    <source>
        <dbReference type="Proteomes" id="UP000019384"/>
    </source>
</evidence>
<evidence type="ECO:0000256" key="7">
    <source>
        <dbReference type="ARBA" id="ARBA00023128"/>
    </source>
</evidence>
<feature type="repeat" description="Solcar" evidence="9">
    <location>
        <begin position="265"/>
        <end position="355"/>
    </location>
</feature>
<dbReference type="STRING" id="1382522.W6MLT6"/>
<dbReference type="InterPro" id="IPR018108">
    <property type="entry name" value="MCP_transmembrane"/>
</dbReference>
<evidence type="ECO:0000256" key="3">
    <source>
        <dbReference type="ARBA" id="ARBA00022448"/>
    </source>
</evidence>
<evidence type="ECO:0000256" key="9">
    <source>
        <dbReference type="PROSITE-ProRule" id="PRU00282"/>
    </source>
</evidence>
<dbReference type="RefSeq" id="XP_022459478.1">
    <property type="nucleotide sequence ID" value="XM_022601879.1"/>
</dbReference>
<feature type="repeat" description="Solcar" evidence="9">
    <location>
        <begin position="151"/>
        <end position="247"/>
    </location>
</feature>
<dbReference type="GO" id="GO:0022857">
    <property type="term" value="F:transmembrane transporter activity"/>
    <property type="evidence" value="ECO:0007669"/>
    <property type="project" value="TreeGrafter"/>
</dbReference>
<feature type="repeat" description="Solcar" evidence="9">
    <location>
        <begin position="35"/>
        <end position="117"/>
    </location>
</feature>
<evidence type="ECO:0000256" key="8">
    <source>
        <dbReference type="ARBA" id="ARBA00023136"/>
    </source>
</evidence>
<dbReference type="EMBL" id="HG793128">
    <property type="protein sequence ID" value="CDK27484.1"/>
    <property type="molecule type" value="Genomic_DNA"/>
</dbReference>
<evidence type="ECO:0000256" key="5">
    <source>
        <dbReference type="ARBA" id="ARBA00022737"/>
    </source>
</evidence>
<keyword evidence="6" id="KW-1133">Transmembrane helix</keyword>
<keyword evidence="7" id="KW-0496">Mitochondrion</keyword>
<dbReference type="Pfam" id="PF00153">
    <property type="entry name" value="Mito_carr"/>
    <property type="match status" value="3"/>
</dbReference>
<sequence>MKHSPPSLEEGPSTLPAITGHITYDHAFFALPQAVSPYKPGILSFSASLVSTTVGFPLDSIKTRMQIHKFDSALHCLRSTIHHEGVKGLFRGISAPLISTSCSRSLGVSIFTATKSYVAQLQFAIFGPTLVNRDNVKNWSEQDYQREQMINNIPVALVSGSIAGASVSCFACPFEFTKLFSQVSMLVGSDDHIGGKNVVPRNIFHVARQIVRQEGIRGLYSGFKFHFLRDGLSSGLFYGLYETVKLNFQAYAAKQENLPISRATADALSISLGGAFAGMFSWILVFPIDTIKSMAQRDIVSNILRERSGQDKLEVVKRKIQWPTKRMYRGLGPSLTRSVTTTMIFFSLFEYLMKHIV</sequence>
<keyword evidence="4 9" id="KW-0812">Transmembrane</keyword>
<keyword evidence="8 9" id="KW-0472">Membrane</keyword>
<dbReference type="SUPFAM" id="SSF103506">
    <property type="entry name" value="Mitochondrial carrier"/>
    <property type="match status" value="1"/>
</dbReference>
<evidence type="ECO:0000256" key="10">
    <source>
        <dbReference type="RuleBase" id="RU000488"/>
    </source>
</evidence>
<organism evidence="11 12">
    <name type="scientific">Kuraishia capsulata CBS 1993</name>
    <dbReference type="NCBI Taxonomy" id="1382522"/>
    <lineage>
        <taxon>Eukaryota</taxon>
        <taxon>Fungi</taxon>
        <taxon>Dikarya</taxon>
        <taxon>Ascomycota</taxon>
        <taxon>Saccharomycotina</taxon>
        <taxon>Pichiomycetes</taxon>
        <taxon>Pichiales</taxon>
        <taxon>Pichiaceae</taxon>
        <taxon>Kuraishia</taxon>
    </lineage>
</organism>
<reference evidence="11" key="2">
    <citation type="submission" date="2014-02" db="EMBL/GenBank/DDBJ databases">
        <title>Complete DNA sequence of /Kuraishia capsulata/ illustrates novel genomic features among budding yeasts (/Saccharomycotina/).</title>
        <authorList>
            <person name="Morales L."/>
            <person name="Noel B."/>
            <person name="Porcel B."/>
            <person name="Marcet-Houben M."/>
            <person name="Hullo M-F."/>
            <person name="Sacerdot C."/>
            <person name="Tekaia F."/>
            <person name="Leh-Louis V."/>
            <person name="Despons L."/>
            <person name="Khanna V."/>
            <person name="Aury J-M."/>
            <person name="Barbe V."/>
            <person name="Couloux A."/>
            <person name="Labadie K."/>
            <person name="Pelletier E."/>
            <person name="Souciet J-L."/>
            <person name="Boekhout T."/>
            <person name="Gabaldon T."/>
            <person name="Wincker P."/>
            <person name="Dujon B."/>
        </authorList>
    </citation>
    <scope>NUCLEOTIDE SEQUENCE</scope>
    <source>
        <strain evidence="11">CBS 1993</strain>
    </source>
</reference>
<proteinExistence type="inferred from homology"/>
<evidence type="ECO:0000313" key="11">
    <source>
        <dbReference type="EMBL" id="CDK27484.1"/>
    </source>
</evidence>
<dbReference type="PANTHER" id="PTHR45624:SF9">
    <property type="entry name" value="CARRIER PROTEIN, PUTATIVE (AFU_ORTHOLOGUE AFUA_4G06390)-RELATED"/>
    <property type="match status" value="1"/>
</dbReference>
<dbReference type="PROSITE" id="PS50920">
    <property type="entry name" value="SOLCAR"/>
    <property type="match status" value="3"/>
</dbReference>